<dbReference type="EMBL" id="AP028914">
    <property type="protein sequence ID" value="BES95751.1"/>
    <property type="molecule type" value="Genomic_DNA"/>
</dbReference>
<keyword evidence="3" id="KW-1185">Reference proteome</keyword>
<name>A0ABN7AU71_9HEMI</name>
<evidence type="ECO:0000256" key="1">
    <source>
        <dbReference type="SAM" id="MobiDB-lite"/>
    </source>
</evidence>
<feature type="region of interest" description="Disordered" evidence="1">
    <location>
        <begin position="99"/>
        <end position="136"/>
    </location>
</feature>
<organism evidence="2 3">
    <name type="scientific">Nesidiocoris tenuis</name>
    <dbReference type="NCBI Taxonomy" id="355587"/>
    <lineage>
        <taxon>Eukaryota</taxon>
        <taxon>Metazoa</taxon>
        <taxon>Ecdysozoa</taxon>
        <taxon>Arthropoda</taxon>
        <taxon>Hexapoda</taxon>
        <taxon>Insecta</taxon>
        <taxon>Pterygota</taxon>
        <taxon>Neoptera</taxon>
        <taxon>Paraneoptera</taxon>
        <taxon>Hemiptera</taxon>
        <taxon>Heteroptera</taxon>
        <taxon>Panheteroptera</taxon>
        <taxon>Cimicomorpha</taxon>
        <taxon>Miridae</taxon>
        <taxon>Dicyphina</taxon>
        <taxon>Nesidiocoris</taxon>
    </lineage>
</organism>
<evidence type="ECO:0000313" key="2">
    <source>
        <dbReference type="EMBL" id="BES95751.1"/>
    </source>
</evidence>
<dbReference type="Proteomes" id="UP001307889">
    <property type="component" value="Chromosome 6"/>
</dbReference>
<proteinExistence type="predicted"/>
<evidence type="ECO:0008006" key="4">
    <source>
        <dbReference type="Google" id="ProtNLM"/>
    </source>
</evidence>
<protein>
    <recommendedName>
        <fullName evidence="4">Outer dense fiber protein 3</fullName>
    </recommendedName>
</protein>
<accession>A0ABN7AU71</accession>
<gene>
    <name evidence="2" type="ORF">NTJ_08561</name>
</gene>
<reference evidence="2 3" key="1">
    <citation type="submission" date="2023-09" db="EMBL/GenBank/DDBJ databases">
        <title>Nesidiocoris tenuis whole genome shotgun sequence.</title>
        <authorList>
            <person name="Shibata T."/>
            <person name="Shimoda M."/>
            <person name="Kobayashi T."/>
            <person name="Uehara T."/>
        </authorList>
    </citation>
    <scope>NUCLEOTIDE SEQUENCE [LARGE SCALE GENOMIC DNA]</scope>
    <source>
        <strain evidence="2 3">Japan</strain>
    </source>
</reference>
<sequence length="245" mass="26869">MPGPGPNKYLLPTLTGFDNHDPRKVRGPAFSVGFPFYGMKPTSCGSPGPKYDPGQYVRTGSYRGPNAVVLPRRGTELKYNGIPASIKYNPGPDPSYANIPSAVVLPRRPPPRQSGSSPGPNKYLVKGTVGRPNDDLPTAPSWSMLVSICARKICLMRNIKLDVNRNSPGPKYGAVDLNYTKRKSPIATVSWRHEPIRDGIKPGPKYLGPYRALKSQEPSWTMGMKHSDQKAMLLTSADLQPFYGF</sequence>
<evidence type="ECO:0000313" key="3">
    <source>
        <dbReference type="Proteomes" id="UP001307889"/>
    </source>
</evidence>